<keyword evidence="2" id="KW-1185">Reference proteome</keyword>
<dbReference type="KEGG" id="vg:26798933"/>
<dbReference type="GeneID" id="26798933"/>
<sequence length="121" mass="12981">MTDQTNTPNTDANTTIDLTAISRVIGFLGMFVAHVECAVGYQYGQQRPATMEGEPDHLDQIMADKEPIVAFMGSGASDALFISDIEAARAAYMELMKVYGIEDAGTANISMQNAPSTDTPQ</sequence>
<accession>A0A0K2FHT6</accession>
<evidence type="ECO:0000313" key="1">
    <source>
        <dbReference type="EMBL" id="ALA45420.1"/>
    </source>
</evidence>
<dbReference type="EMBL" id="KT321316">
    <property type="protein sequence ID" value="ALA45420.1"/>
    <property type="molecule type" value="Genomic_DNA"/>
</dbReference>
<organism evidence="1 2">
    <name type="scientific">Achromobacter phage phiAxp-2</name>
    <dbReference type="NCBI Taxonomy" id="1664246"/>
    <lineage>
        <taxon>Viruses</taxon>
        <taxon>Duplodnaviria</taxon>
        <taxon>Heunggongvirae</taxon>
        <taxon>Uroviricota</taxon>
        <taxon>Caudoviricetes</taxon>
        <taxon>Casjensviridae</taxon>
        <taxon>Fengtaivirus</taxon>
        <taxon>Fengtaivirus Axp2</taxon>
    </lineage>
</organism>
<protein>
    <submittedName>
        <fullName evidence="1">Uncharacterized protein</fullName>
    </submittedName>
</protein>
<proteinExistence type="predicted"/>
<evidence type="ECO:0000313" key="2">
    <source>
        <dbReference type="Proteomes" id="UP000201646"/>
    </source>
</evidence>
<name>A0A0K2FHT6_9CAUD</name>
<reference evidence="1" key="1">
    <citation type="submission" date="2015-09" db="EMBL/GenBank/DDBJ databases">
        <authorList>
            <person name="Zhao X."/>
        </authorList>
    </citation>
    <scope>NUCLEOTIDE SEQUENCE</scope>
</reference>
<dbReference type="RefSeq" id="YP_009226468.1">
    <property type="nucleotide sequence ID" value="NC_029106.1"/>
</dbReference>
<dbReference type="Proteomes" id="UP000201646">
    <property type="component" value="Segment"/>
</dbReference>
<gene>
    <name evidence="1" type="ORF">ADP64_000050</name>
</gene>